<comment type="caution">
    <text evidence="12">The sequence shown here is derived from an EMBL/GenBank/DDBJ whole genome shotgun (WGS) entry which is preliminary data.</text>
</comment>
<evidence type="ECO:0000256" key="10">
    <source>
        <dbReference type="ARBA" id="ARBA00023136"/>
    </source>
</evidence>
<reference evidence="12 13" key="1">
    <citation type="journal article" date="2022" name="Allergy">
        <title>Genome assembly and annotation of Periplaneta americana reveal a comprehensive cockroach allergen profile.</title>
        <authorList>
            <person name="Wang L."/>
            <person name="Xiong Q."/>
            <person name="Saelim N."/>
            <person name="Wang L."/>
            <person name="Nong W."/>
            <person name="Wan A.T."/>
            <person name="Shi M."/>
            <person name="Liu X."/>
            <person name="Cao Q."/>
            <person name="Hui J.H.L."/>
            <person name="Sookrung N."/>
            <person name="Leung T.F."/>
            <person name="Tungtrongchitr A."/>
            <person name="Tsui S.K.W."/>
        </authorList>
    </citation>
    <scope>NUCLEOTIDE SEQUENCE [LARGE SCALE GENOMIC DNA]</scope>
    <source>
        <strain evidence="12">PWHHKU_190912</strain>
    </source>
</reference>
<evidence type="ECO:0000256" key="2">
    <source>
        <dbReference type="ARBA" id="ARBA00004687"/>
    </source>
</evidence>
<feature type="transmembrane region" description="Helical" evidence="11">
    <location>
        <begin position="249"/>
        <end position="273"/>
    </location>
</feature>
<evidence type="ECO:0000256" key="6">
    <source>
        <dbReference type="ARBA" id="ARBA00022679"/>
    </source>
</evidence>
<dbReference type="Pfam" id="PF04188">
    <property type="entry name" value="Mannosyl_trans2"/>
    <property type="match status" value="1"/>
</dbReference>
<dbReference type="InterPro" id="IPR007315">
    <property type="entry name" value="PIG-V/Gpi18"/>
</dbReference>
<organism evidence="12 13">
    <name type="scientific">Periplaneta americana</name>
    <name type="common">American cockroach</name>
    <name type="synonym">Blatta americana</name>
    <dbReference type="NCBI Taxonomy" id="6978"/>
    <lineage>
        <taxon>Eukaryota</taxon>
        <taxon>Metazoa</taxon>
        <taxon>Ecdysozoa</taxon>
        <taxon>Arthropoda</taxon>
        <taxon>Hexapoda</taxon>
        <taxon>Insecta</taxon>
        <taxon>Pterygota</taxon>
        <taxon>Neoptera</taxon>
        <taxon>Polyneoptera</taxon>
        <taxon>Dictyoptera</taxon>
        <taxon>Blattodea</taxon>
        <taxon>Blattoidea</taxon>
        <taxon>Blattidae</taxon>
        <taxon>Blattinae</taxon>
        <taxon>Periplaneta</taxon>
    </lineage>
</organism>
<evidence type="ECO:0000256" key="1">
    <source>
        <dbReference type="ARBA" id="ARBA00004477"/>
    </source>
</evidence>
<keyword evidence="6 11" id="KW-0808">Transferase</keyword>
<name>A0ABQ8SDX8_PERAM</name>
<dbReference type="PANTHER" id="PTHR12468">
    <property type="entry name" value="GPI MANNOSYLTRANSFERASE 2"/>
    <property type="match status" value="1"/>
</dbReference>
<comment type="subcellular location">
    <subcellularLocation>
        <location evidence="1 11">Endoplasmic reticulum membrane</location>
        <topology evidence="1 11">Multi-pass membrane protein</topology>
    </subcellularLocation>
</comment>
<feature type="transmembrane region" description="Helical" evidence="11">
    <location>
        <begin position="441"/>
        <end position="457"/>
    </location>
</feature>
<comment type="pathway">
    <text evidence="2 11">Glycolipid biosynthesis; glycosylphosphatidylinositol-anchor biosynthesis.</text>
</comment>
<dbReference type="PANTHER" id="PTHR12468:SF2">
    <property type="entry name" value="GPI MANNOSYLTRANSFERASE 2"/>
    <property type="match status" value="1"/>
</dbReference>
<keyword evidence="13" id="KW-1185">Reference proteome</keyword>
<evidence type="ECO:0000313" key="13">
    <source>
        <dbReference type="Proteomes" id="UP001148838"/>
    </source>
</evidence>
<evidence type="ECO:0000313" key="12">
    <source>
        <dbReference type="EMBL" id="KAJ4431901.1"/>
    </source>
</evidence>
<keyword evidence="8 11" id="KW-0256">Endoplasmic reticulum</keyword>
<evidence type="ECO:0000256" key="4">
    <source>
        <dbReference type="ARBA" id="ARBA00022502"/>
    </source>
</evidence>
<sequence>MLTPHEKIVWFAVISRLFILFLSAFFNFIIPDHNADAFVSPRDPTDRVQTTVDLFVKHLFGGLVRWDAQYFIHVASYGYTYENCLAFFPLYPMIIRVFAGSLHYCLQGFLSRYSVFVVSSVLINFVTFVLSALVLYRLSLQVLKSAQLAYKAAILYCVNPASIFFVAPYSETLFAFLTFYGMLKCGNRSSKVSSVGCGLLFGLAAIQRSNGTLNLGFIVHEKLKYFLKFVLPDVVTKAKRVDSVFVAPLLLIPPVIAIISLIGEIILAITPFVMFQGYGYYKFCIVPNHNLPYFLVSHARINHLKLPGTSLKSGLDNNHWCNSTIPLAYSYVQDHYWNVGFLRYYHWKQIPNFLLAIPIIWIILVHAYRFVKQHPNQCRLLGLWEDPSRTDDPKVIEKMRIKMKQNEIKYAPEMLVYIVHVVFLTIFCTLCIHVQVTTRMVASASPVLYWFIAYHFFKPTVSKDDFESKKPHSRNTNYFATRLRLISSNKKESRVEEEVDSLENLESRWKVRSHVATFAAMQYKKLRNSWVRCVNNGATRKVAAAEPAARYFSMLRAA</sequence>
<evidence type="ECO:0000256" key="9">
    <source>
        <dbReference type="ARBA" id="ARBA00022989"/>
    </source>
</evidence>
<dbReference type="EMBL" id="JAJSOF020000029">
    <property type="protein sequence ID" value="KAJ4431901.1"/>
    <property type="molecule type" value="Genomic_DNA"/>
</dbReference>
<comment type="function">
    <text evidence="11">Mannosyltransferase involved in glycosylphosphatidylinositol-anchor biosynthesis.</text>
</comment>
<feature type="transmembrane region" description="Helical" evidence="11">
    <location>
        <begin position="113"/>
        <end position="136"/>
    </location>
</feature>
<comment type="similarity">
    <text evidence="3 11">Belongs to the PIGV family.</text>
</comment>
<dbReference type="EC" id="2.4.1.-" evidence="11"/>
<keyword evidence="9 11" id="KW-1133">Transmembrane helix</keyword>
<keyword evidence="5 11" id="KW-0328">Glycosyltransferase</keyword>
<evidence type="ECO:0000256" key="8">
    <source>
        <dbReference type="ARBA" id="ARBA00022824"/>
    </source>
</evidence>
<evidence type="ECO:0000256" key="5">
    <source>
        <dbReference type="ARBA" id="ARBA00022676"/>
    </source>
</evidence>
<keyword evidence="10 11" id="KW-0472">Membrane</keyword>
<evidence type="ECO:0000256" key="7">
    <source>
        <dbReference type="ARBA" id="ARBA00022692"/>
    </source>
</evidence>
<protein>
    <recommendedName>
        <fullName evidence="11">GPI mannosyltransferase 2</fullName>
        <ecNumber evidence="11">2.4.1.-</ecNumber>
    </recommendedName>
</protein>
<feature type="transmembrane region" description="Helical" evidence="11">
    <location>
        <begin position="414"/>
        <end position="435"/>
    </location>
</feature>
<dbReference type="Proteomes" id="UP001148838">
    <property type="component" value="Unassembled WGS sequence"/>
</dbReference>
<evidence type="ECO:0000256" key="11">
    <source>
        <dbReference type="RuleBase" id="RU363112"/>
    </source>
</evidence>
<feature type="transmembrane region" description="Helical" evidence="11">
    <location>
        <begin position="350"/>
        <end position="371"/>
    </location>
</feature>
<feature type="transmembrane region" description="Helical" evidence="11">
    <location>
        <begin position="9"/>
        <end position="30"/>
    </location>
</feature>
<keyword evidence="4 11" id="KW-0337">GPI-anchor biosynthesis</keyword>
<gene>
    <name evidence="12" type="ORF">ANN_20507</name>
</gene>
<proteinExistence type="inferred from homology"/>
<accession>A0ABQ8SDX8</accession>
<evidence type="ECO:0000256" key="3">
    <source>
        <dbReference type="ARBA" id="ARBA00008698"/>
    </source>
</evidence>
<keyword evidence="7 11" id="KW-0812">Transmembrane</keyword>
<comment type="caution">
    <text evidence="11">Lacks conserved residue(s) required for the propagation of feature annotation.</text>
</comment>